<sequence>MAPQFDKAFELINQMAREMGMPSIFGGASRNKSSYLYWDPPKDWNGTLYQFAYTPWKTKDPETQKTGYWTLKYRYLKKKKQWKLVKKIRFGRRKIAHKRALEWYAKHYGQTP</sequence>
<accession>A0A0F9Q7Y1</accession>
<comment type="caution">
    <text evidence="1">The sequence shown here is derived from an EMBL/GenBank/DDBJ whole genome shotgun (WGS) entry which is preliminary data.</text>
</comment>
<dbReference type="EMBL" id="LAZR01005257">
    <property type="protein sequence ID" value="KKN01473.1"/>
    <property type="molecule type" value="Genomic_DNA"/>
</dbReference>
<proteinExistence type="predicted"/>
<dbReference type="AlphaFoldDB" id="A0A0F9Q7Y1"/>
<name>A0A0F9Q7Y1_9ZZZZ</name>
<organism evidence="1">
    <name type="scientific">marine sediment metagenome</name>
    <dbReference type="NCBI Taxonomy" id="412755"/>
    <lineage>
        <taxon>unclassified sequences</taxon>
        <taxon>metagenomes</taxon>
        <taxon>ecological metagenomes</taxon>
    </lineage>
</organism>
<gene>
    <name evidence="1" type="ORF">LCGC14_1127440</name>
</gene>
<reference evidence="1" key="1">
    <citation type="journal article" date="2015" name="Nature">
        <title>Complex archaea that bridge the gap between prokaryotes and eukaryotes.</title>
        <authorList>
            <person name="Spang A."/>
            <person name="Saw J.H."/>
            <person name="Jorgensen S.L."/>
            <person name="Zaremba-Niedzwiedzka K."/>
            <person name="Martijn J."/>
            <person name="Lind A.E."/>
            <person name="van Eijk R."/>
            <person name="Schleper C."/>
            <person name="Guy L."/>
            <person name="Ettema T.J."/>
        </authorList>
    </citation>
    <scope>NUCLEOTIDE SEQUENCE</scope>
</reference>
<evidence type="ECO:0000313" key="1">
    <source>
        <dbReference type="EMBL" id="KKN01473.1"/>
    </source>
</evidence>
<protein>
    <submittedName>
        <fullName evidence="1">Uncharacterized protein</fullName>
    </submittedName>
</protein>